<keyword evidence="1" id="KW-0732">Signal</keyword>
<dbReference type="PROSITE" id="PS51257">
    <property type="entry name" value="PROKAR_LIPOPROTEIN"/>
    <property type="match status" value="1"/>
</dbReference>
<comment type="caution">
    <text evidence="2">The sequence shown here is derived from an EMBL/GenBank/DDBJ whole genome shotgun (WGS) entry which is preliminary data.</text>
</comment>
<protein>
    <submittedName>
        <fullName evidence="2">Nucleoid-associated protein YgaU</fullName>
    </submittedName>
</protein>
<reference evidence="2 3" key="1">
    <citation type="submission" date="2020-08" db="EMBL/GenBank/DDBJ databases">
        <title>Genomic Encyclopedia of Type Strains, Phase IV (KMG-IV): sequencing the most valuable type-strain genomes for metagenomic binning, comparative biology and taxonomic classification.</title>
        <authorList>
            <person name="Goeker M."/>
        </authorList>
    </citation>
    <scope>NUCLEOTIDE SEQUENCE [LARGE SCALE GENOMIC DNA]</scope>
    <source>
        <strain evidence="2 3">DSM 44197</strain>
    </source>
</reference>
<evidence type="ECO:0000256" key="1">
    <source>
        <dbReference type="SAM" id="SignalP"/>
    </source>
</evidence>
<dbReference type="InterPro" id="IPR006311">
    <property type="entry name" value="TAT_signal"/>
</dbReference>
<feature type="chain" id="PRO_5031038385" evidence="1">
    <location>
        <begin position="24"/>
        <end position="149"/>
    </location>
</feature>
<gene>
    <name evidence="2" type="ORF">HNR61_008461</name>
</gene>
<dbReference type="EMBL" id="JACJIA010000018">
    <property type="protein sequence ID" value="MBA8956771.1"/>
    <property type="molecule type" value="Genomic_DNA"/>
</dbReference>
<evidence type="ECO:0000313" key="3">
    <source>
        <dbReference type="Proteomes" id="UP000572680"/>
    </source>
</evidence>
<evidence type="ECO:0000313" key="2">
    <source>
        <dbReference type="EMBL" id="MBA8956771.1"/>
    </source>
</evidence>
<sequence>MRFGRRIALAAAALTAVTGCSSAPEDGAPPAAAPAAAPAGRAEAERVARRFTDAANAGDERAVAATFAADARFDSVGRIYPSRAEIMDRFLVPEVLRAGGRYEITGSRWDGGRYVLDYRFSTRGGAGETFFYAFLVRDGLIRDVVGRYR</sequence>
<name>A0A7W3QRJ8_ACTNM</name>
<dbReference type="SUPFAM" id="SSF54427">
    <property type="entry name" value="NTF2-like"/>
    <property type="match status" value="1"/>
</dbReference>
<dbReference type="RefSeq" id="WP_182848662.1">
    <property type="nucleotide sequence ID" value="NZ_JACJIA010000018.1"/>
</dbReference>
<dbReference type="PROSITE" id="PS51318">
    <property type="entry name" value="TAT"/>
    <property type="match status" value="1"/>
</dbReference>
<keyword evidence="3" id="KW-1185">Reference proteome</keyword>
<dbReference type="Gene3D" id="3.10.450.50">
    <property type="match status" value="1"/>
</dbReference>
<dbReference type="InterPro" id="IPR032710">
    <property type="entry name" value="NTF2-like_dom_sf"/>
</dbReference>
<dbReference type="Proteomes" id="UP000572680">
    <property type="component" value="Unassembled WGS sequence"/>
</dbReference>
<proteinExistence type="predicted"/>
<accession>A0A7W3QRJ8</accession>
<feature type="signal peptide" evidence="1">
    <location>
        <begin position="1"/>
        <end position="23"/>
    </location>
</feature>
<organism evidence="2 3">
    <name type="scientific">Actinomadura namibiensis</name>
    <dbReference type="NCBI Taxonomy" id="182080"/>
    <lineage>
        <taxon>Bacteria</taxon>
        <taxon>Bacillati</taxon>
        <taxon>Actinomycetota</taxon>
        <taxon>Actinomycetes</taxon>
        <taxon>Streptosporangiales</taxon>
        <taxon>Thermomonosporaceae</taxon>
        <taxon>Actinomadura</taxon>
    </lineage>
</organism>
<dbReference type="AlphaFoldDB" id="A0A7W3QRJ8"/>